<feature type="domain" description="SAM-dependent MTase RsmB/NOP-type" evidence="13">
    <location>
        <begin position="225"/>
        <end position="423"/>
    </location>
</feature>
<dbReference type="GO" id="GO:0008173">
    <property type="term" value="F:RNA methyltransferase activity"/>
    <property type="evidence" value="ECO:0007669"/>
    <property type="project" value="InterPro"/>
</dbReference>
<dbReference type="PROSITE" id="PS51686">
    <property type="entry name" value="SAM_MT_RSMB_NOP"/>
    <property type="match status" value="1"/>
</dbReference>
<feature type="compositionally biased region" description="Low complexity" evidence="12">
    <location>
        <begin position="200"/>
        <end position="228"/>
    </location>
</feature>
<keyword evidence="8" id="KW-0496">Mitochondrion</keyword>
<evidence type="ECO:0000256" key="9">
    <source>
        <dbReference type="ARBA" id="ARBA00042050"/>
    </source>
</evidence>
<dbReference type="PANTHER" id="PTHR22808">
    <property type="entry name" value="NCL1 YEAST -RELATED NOL1/NOP2/FMU SUN DOMAIN-CONTAINING"/>
    <property type="match status" value="1"/>
</dbReference>
<feature type="region of interest" description="Disordered" evidence="12">
    <location>
        <begin position="507"/>
        <end position="539"/>
    </location>
</feature>
<feature type="compositionally biased region" description="Acidic residues" evidence="12">
    <location>
        <begin position="513"/>
        <end position="531"/>
    </location>
</feature>
<keyword evidence="5 11" id="KW-0949">S-adenosyl-L-methionine</keyword>
<dbReference type="Gene3D" id="3.40.50.150">
    <property type="entry name" value="Vaccinia Virus protein VP39"/>
    <property type="match status" value="1"/>
</dbReference>
<dbReference type="Pfam" id="PF01189">
    <property type="entry name" value="Methyltr_RsmB-F"/>
    <property type="match status" value="1"/>
</dbReference>
<keyword evidence="2" id="KW-0698">rRNA processing</keyword>
<evidence type="ECO:0000313" key="15">
    <source>
        <dbReference type="Proteomes" id="UP000613740"/>
    </source>
</evidence>
<dbReference type="InterPro" id="IPR023267">
    <property type="entry name" value="RCMT"/>
</dbReference>
<dbReference type="InterPro" id="IPR049560">
    <property type="entry name" value="MeTrfase_RsmB-F_NOP2_cat"/>
</dbReference>
<evidence type="ECO:0000256" key="12">
    <source>
        <dbReference type="SAM" id="MobiDB-lite"/>
    </source>
</evidence>
<reference evidence="14" key="1">
    <citation type="journal article" date="2020" name="bioRxiv">
        <title>Comparative genomics of Chlamydomonas.</title>
        <authorList>
            <person name="Craig R.J."/>
            <person name="Hasan A.R."/>
            <person name="Ness R.W."/>
            <person name="Keightley P.D."/>
        </authorList>
    </citation>
    <scope>NUCLEOTIDE SEQUENCE</scope>
    <source>
        <strain evidence="14">CCAP 11/173</strain>
    </source>
</reference>
<protein>
    <recommendedName>
        <fullName evidence="9">NOL1/NOP2/Sun domain family member 4</fullName>
    </recommendedName>
</protein>
<evidence type="ECO:0000256" key="11">
    <source>
        <dbReference type="PROSITE-ProRule" id="PRU01023"/>
    </source>
</evidence>
<dbReference type="Proteomes" id="UP000613740">
    <property type="component" value="Unassembled WGS sequence"/>
</dbReference>
<comment type="similarity">
    <text evidence="11">Belongs to the class I-like SAM-binding methyltransferase superfamily. RsmB/NOP family.</text>
</comment>
<keyword evidence="7" id="KW-0809">Transit peptide</keyword>
<gene>
    <name evidence="14" type="ORF">HYH02_014135</name>
</gene>
<dbReference type="GO" id="GO:0005762">
    <property type="term" value="C:mitochondrial large ribosomal subunit"/>
    <property type="evidence" value="ECO:0007669"/>
    <property type="project" value="TreeGrafter"/>
</dbReference>
<evidence type="ECO:0000256" key="5">
    <source>
        <dbReference type="ARBA" id="ARBA00022691"/>
    </source>
</evidence>
<name>A0A835SLD0_9CHLO</name>
<feature type="active site" description="Nucleophile" evidence="11">
    <location>
        <position position="358"/>
    </location>
</feature>
<dbReference type="InterPro" id="IPR001678">
    <property type="entry name" value="MeTrfase_RsmB-F_NOP2_dom"/>
</dbReference>
<keyword evidence="3 11" id="KW-0489">Methyltransferase</keyword>
<evidence type="ECO:0000256" key="7">
    <source>
        <dbReference type="ARBA" id="ARBA00022946"/>
    </source>
</evidence>
<evidence type="ECO:0000256" key="2">
    <source>
        <dbReference type="ARBA" id="ARBA00022552"/>
    </source>
</evidence>
<dbReference type="InterPro" id="IPR029063">
    <property type="entry name" value="SAM-dependent_MTases_sf"/>
</dbReference>
<comment type="catalytic activity">
    <reaction evidence="10">
        <text>a cytidine in rRNA + S-adenosyl-L-methionine = a 5-methylcytidine in rRNA + S-adenosyl-L-homocysteine + H(+)</text>
        <dbReference type="Rhea" id="RHEA:61484"/>
        <dbReference type="Rhea" id="RHEA-COMP:15836"/>
        <dbReference type="Rhea" id="RHEA-COMP:15837"/>
        <dbReference type="ChEBI" id="CHEBI:15378"/>
        <dbReference type="ChEBI" id="CHEBI:57856"/>
        <dbReference type="ChEBI" id="CHEBI:59789"/>
        <dbReference type="ChEBI" id="CHEBI:74483"/>
        <dbReference type="ChEBI" id="CHEBI:82748"/>
    </reaction>
</comment>
<evidence type="ECO:0000313" key="14">
    <source>
        <dbReference type="EMBL" id="KAG2429203.1"/>
    </source>
</evidence>
<dbReference type="GO" id="GO:0003723">
    <property type="term" value="F:RNA binding"/>
    <property type="evidence" value="ECO:0007669"/>
    <property type="project" value="UniProtKB-UniRule"/>
</dbReference>
<evidence type="ECO:0000256" key="4">
    <source>
        <dbReference type="ARBA" id="ARBA00022679"/>
    </source>
</evidence>
<evidence type="ECO:0000259" key="13">
    <source>
        <dbReference type="PROSITE" id="PS51686"/>
    </source>
</evidence>
<dbReference type="AlphaFoldDB" id="A0A835SLD0"/>
<keyword evidence="15" id="KW-1185">Reference proteome</keyword>
<dbReference type="OrthoDB" id="427002at2759"/>
<evidence type="ECO:0000256" key="10">
    <source>
        <dbReference type="ARBA" id="ARBA00049302"/>
    </source>
</evidence>
<dbReference type="PANTHER" id="PTHR22808:SF3">
    <property type="entry name" value="5-METHYLCYTOSINE RRNA METHYLTRANSFERASE NSUN4"/>
    <property type="match status" value="1"/>
</dbReference>
<evidence type="ECO:0000256" key="1">
    <source>
        <dbReference type="ARBA" id="ARBA00004173"/>
    </source>
</evidence>
<dbReference type="SUPFAM" id="SSF53335">
    <property type="entry name" value="S-adenosyl-L-methionine-dependent methyltransferases"/>
    <property type="match status" value="1"/>
</dbReference>
<proteinExistence type="inferred from homology"/>
<keyword evidence="6 11" id="KW-0694">RNA-binding</keyword>
<evidence type="ECO:0000256" key="6">
    <source>
        <dbReference type="ARBA" id="ARBA00022884"/>
    </source>
</evidence>
<sequence>MKKQTYAKGHRGKARLQDTSQELEKYFKKLYGPRWPALQTALLKPTLHAAVANSFVGTPADSGDAATAAASSSASSISSAAEAASLVPLLRLGGALRTLRRGPGTKPSSPYPPPPLDPGSALRCWYWMDLASVLPVLLMAPRRGHVTLDMCAAPGGKSCLLAQRLFGPGAMLPPTTAPAAAAGPAAAAAAAEAPAVSVPVADPSAPTGNGSGREAGAEASASGSAAPVLPAPPLPRLPLGPGKLVCNEPDRQRLGRLQRVIEEYVPPTARAHIETLNYAGHTYWGRNQGASYDRVLVDAPCSSDRHVMQQAATTARGVISASEWSLDGCKRIADEQLQLCLAAMRALRVGGRLVYSTCSIAALQNDEVVERLLRRCNAGGAVGAAGSAALAGAAAGGGGAARVLPALEVLRSELAVVTAGGRAAAGGAAEGVESGCGAGQGAPDLEAVFAECVKVMGVEVTRHGAICLPDRGGWGPIYVAVIEKTGELVAAGGTGGGGLVAGMEALLRPRPESEEESNEDEEEEAEGEGDAAEATGEVA</sequence>
<dbReference type="EMBL" id="JAEHOD010000087">
    <property type="protein sequence ID" value="KAG2429203.1"/>
    <property type="molecule type" value="Genomic_DNA"/>
</dbReference>
<feature type="binding site" evidence="11">
    <location>
        <position position="248"/>
    </location>
    <ligand>
        <name>S-adenosyl-L-methionine</name>
        <dbReference type="ChEBI" id="CHEBI:59789"/>
    </ligand>
</feature>
<accession>A0A835SLD0</accession>
<evidence type="ECO:0000256" key="3">
    <source>
        <dbReference type="ARBA" id="ARBA00022603"/>
    </source>
</evidence>
<keyword evidence="4 11" id="KW-0808">Transferase</keyword>
<dbReference type="PRINTS" id="PR02008">
    <property type="entry name" value="RCMTFAMILY"/>
</dbReference>
<organism evidence="14 15">
    <name type="scientific">Chlamydomonas schloesseri</name>
    <dbReference type="NCBI Taxonomy" id="2026947"/>
    <lineage>
        <taxon>Eukaryota</taxon>
        <taxon>Viridiplantae</taxon>
        <taxon>Chlorophyta</taxon>
        <taxon>core chlorophytes</taxon>
        <taxon>Chlorophyceae</taxon>
        <taxon>CS clade</taxon>
        <taxon>Chlamydomonadales</taxon>
        <taxon>Chlamydomonadaceae</taxon>
        <taxon>Chlamydomonas</taxon>
    </lineage>
</organism>
<dbReference type="GO" id="GO:0031167">
    <property type="term" value="P:rRNA methylation"/>
    <property type="evidence" value="ECO:0007669"/>
    <property type="project" value="TreeGrafter"/>
</dbReference>
<feature type="region of interest" description="Disordered" evidence="12">
    <location>
        <begin position="200"/>
        <end position="233"/>
    </location>
</feature>
<feature type="binding site" evidence="11">
    <location>
        <position position="298"/>
    </location>
    <ligand>
        <name>S-adenosyl-L-methionine</name>
        <dbReference type="ChEBI" id="CHEBI:59789"/>
    </ligand>
</feature>
<comment type="subcellular location">
    <subcellularLocation>
        <location evidence="1">Mitochondrion</location>
    </subcellularLocation>
</comment>
<comment type="caution">
    <text evidence="11">Lacks conserved residue(s) required for the propagation of feature annotation.</text>
</comment>
<comment type="caution">
    <text evidence="14">The sequence shown here is derived from an EMBL/GenBank/DDBJ whole genome shotgun (WGS) entry which is preliminary data.</text>
</comment>
<evidence type="ECO:0000256" key="8">
    <source>
        <dbReference type="ARBA" id="ARBA00023128"/>
    </source>
</evidence>